<dbReference type="AlphaFoldDB" id="A0A4Y6UDJ3"/>
<dbReference type="NCBIfam" id="TIGR00368">
    <property type="entry name" value="YifB family Mg chelatase-like AAA ATPase"/>
    <property type="match status" value="1"/>
</dbReference>
<dbReference type="PROSITE" id="PS50051">
    <property type="entry name" value="MCM_2"/>
    <property type="match status" value="1"/>
</dbReference>
<dbReference type="PANTHER" id="PTHR32039">
    <property type="entry name" value="MAGNESIUM-CHELATASE SUBUNIT CHLI"/>
    <property type="match status" value="1"/>
</dbReference>
<keyword evidence="3" id="KW-0067">ATP-binding</keyword>
<dbReference type="SUPFAM" id="SSF54211">
    <property type="entry name" value="Ribosomal protein S5 domain 2-like"/>
    <property type="match status" value="1"/>
</dbReference>
<sequence>MAGGTTLGQPSSSQAAGSGPGRAGSPSLARVETCAFAGIEAVPVTVEVHISSGLPAFLIVGMPDKAVAEARERVRAACASMGLALPAKRILVSLTPADIPKEGAHYDLPIALALLAAMGVVPPEATQGRMALGELALDGRLNPVAGVLCAALAAAQQGLALVCPRSQGVEARWGHPELPVTGADTLPALVAHFRGVAPLPPVPAPHPQEPDYGPDLADVRGQAIGRRALEIAAAGGHSLLMNGPPGTGKSMLAARLPGLLPDLSPEEILEVSRIHSMAGLLAPGQLVLRPPYRAPHHNASLAAMAGGGTHARPGEISLAHDGVLFLDELPEFARPTLEALRQPLETGAITIARAQRHTTYPARFQFVAAMNPCRCGYLGDPERACRKAPRCGEDYTARLSGPLLDRIDLQVRISPLSPLEIMRAPAGENSATVRARVVAARSRAVERQGHPNAMADASTITLDREARTRTEEAALRLRLSNRGITRLLRVARTIADLAGSADVLPAHVMEALGYRVHS</sequence>
<dbReference type="InterPro" id="IPR027417">
    <property type="entry name" value="P-loop_NTPase"/>
</dbReference>
<dbReference type="PANTHER" id="PTHR32039:SF7">
    <property type="entry name" value="COMPETENCE PROTEIN COMM"/>
    <property type="match status" value="1"/>
</dbReference>
<proteinExistence type="inferred from homology"/>
<dbReference type="Gene3D" id="3.30.230.10">
    <property type="match status" value="1"/>
</dbReference>
<comment type="similarity">
    <text evidence="1">Belongs to the Mg-chelatase subunits D/I family. ComM subfamily.</text>
</comment>
<dbReference type="InterPro" id="IPR001208">
    <property type="entry name" value="MCM_dom"/>
</dbReference>
<dbReference type="KEGG" id="swf:E3E12_06970"/>
<dbReference type="OrthoDB" id="9813147at2"/>
<dbReference type="InterPro" id="IPR004482">
    <property type="entry name" value="Mg_chelat-rel"/>
</dbReference>
<dbReference type="Pfam" id="PF13335">
    <property type="entry name" value="Mg_chelatase_C"/>
    <property type="match status" value="1"/>
</dbReference>
<gene>
    <name evidence="6" type="ORF">E3E12_06970</name>
</gene>
<keyword evidence="2" id="KW-0547">Nucleotide-binding</keyword>
<organism evidence="6 7">
    <name type="scientific">Formicincola oecophyllae</name>
    <dbReference type="NCBI Taxonomy" id="2558361"/>
    <lineage>
        <taxon>Bacteria</taxon>
        <taxon>Pseudomonadati</taxon>
        <taxon>Pseudomonadota</taxon>
        <taxon>Alphaproteobacteria</taxon>
        <taxon>Acetobacterales</taxon>
        <taxon>Acetobacteraceae</taxon>
        <taxon>Formicincola</taxon>
    </lineage>
</organism>
<dbReference type="GO" id="GO:0003677">
    <property type="term" value="F:DNA binding"/>
    <property type="evidence" value="ECO:0007669"/>
    <property type="project" value="InterPro"/>
</dbReference>
<dbReference type="Proteomes" id="UP000318709">
    <property type="component" value="Chromosome"/>
</dbReference>
<evidence type="ECO:0000256" key="2">
    <source>
        <dbReference type="ARBA" id="ARBA00022741"/>
    </source>
</evidence>
<dbReference type="Pfam" id="PF13541">
    <property type="entry name" value="ChlI"/>
    <property type="match status" value="1"/>
</dbReference>
<dbReference type="InterPro" id="IPR020568">
    <property type="entry name" value="Ribosomal_Su5_D2-typ_SF"/>
</dbReference>
<evidence type="ECO:0000256" key="4">
    <source>
        <dbReference type="SAM" id="MobiDB-lite"/>
    </source>
</evidence>
<dbReference type="GO" id="GO:0005524">
    <property type="term" value="F:ATP binding"/>
    <property type="evidence" value="ECO:0007669"/>
    <property type="project" value="UniProtKB-KW"/>
</dbReference>
<evidence type="ECO:0000313" key="7">
    <source>
        <dbReference type="Proteomes" id="UP000318709"/>
    </source>
</evidence>
<dbReference type="Gene3D" id="3.40.50.300">
    <property type="entry name" value="P-loop containing nucleotide triphosphate hydrolases"/>
    <property type="match status" value="1"/>
</dbReference>
<evidence type="ECO:0000256" key="3">
    <source>
        <dbReference type="ARBA" id="ARBA00022840"/>
    </source>
</evidence>
<dbReference type="InterPro" id="IPR045006">
    <property type="entry name" value="CHLI-like"/>
</dbReference>
<dbReference type="InterPro" id="IPR000523">
    <property type="entry name" value="Mg_chelatse_chII-like_cat_dom"/>
</dbReference>
<feature type="compositionally biased region" description="Low complexity" evidence="4">
    <location>
        <begin position="8"/>
        <end position="24"/>
    </location>
</feature>
<dbReference type="InterPro" id="IPR014721">
    <property type="entry name" value="Ribsml_uS5_D2-typ_fold_subgr"/>
</dbReference>
<dbReference type="EMBL" id="CP038231">
    <property type="protein sequence ID" value="QDH14471.1"/>
    <property type="molecule type" value="Genomic_DNA"/>
</dbReference>
<dbReference type="Pfam" id="PF01078">
    <property type="entry name" value="Mg_chelatase"/>
    <property type="match status" value="1"/>
</dbReference>
<feature type="region of interest" description="Disordered" evidence="4">
    <location>
        <begin position="1"/>
        <end position="24"/>
    </location>
</feature>
<dbReference type="InterPro" id="IPR025158">
    <property type="entry name" value="Mg_chelat-rel_C"/>
</dbReference>
<dbReference type="SUPFAM" id="SSF52540">
    <property type="entry name" value="P-loop containing nucleoside triphosphate hydrolases"/>
    <property type="match status" value="1"/>
</dbReference>
<accession>A0A4Y6UDJ3</accession>
<feature type="domain" description="MCM C-terminal AAA(+) ATPase" evidence="5">
    <location>
        <begin position="314"/>
        <end position="409"/>
    </location>
</feature>
<evidence type="ECO:0000259" key="5">
    <source>
        <dbReference type="PROSITE" id="PS50051"/>
    </source>
</evidence>
<evidence type="ECO:0000313" key="6">
    <source>
        <dbReference type="EMBL" id="QDH14471.1"/>
    </source>
</evidence>
<dbReference type="SMART" id="SM00382">
    <property type="entry name" value="AAA"/>
    <property type="match status" value="1"/>
</dbReference>
<name>A0A4Y6UDJ3_9PROT</name>
<reference evidence="6 7" key="1">
    <citation type="submission" date="2019-03" db="EMBL/GenBank/DDBJ databases">
        <title>The complete genome sequence of Swingsia_sp. F3b2 LMG30590(T).</title>
        <authorList>
            <person name="Chua K.-O."/>
            <person name="Chan K.-G."/>
            <person name="See-Too W.-S."/>
        </authorList>
    </citation>
    <scope>NUCLEOTIDE SEQUENCE [LARGE SCALE GENOMIC DNA]</scope>
    <source>
        <strain evidence="6 7">F3b2</strain>
    </source>
</reference>
<evidence type="ECO:0000256" key="1">
    <source>
        <dbReference type="ARBA" id="ARBA00006354"/>
    </source>
</evidence>
<dbReference type="InterPro" id="IPR003593">
    <property type="entry name" value="AAA+_ATPase"/>
</dbReference>
<protein>
    <submittedName>
        <fullName evidence="6">YifB family Mg chelatase-like AAA ATPase</fullName>
    </submittedName>
</protein>
<keyword evidence="7" id="KW-1185">Reference proteome</keyword>